<dbReference type="AlphaFoldDB" id="A0A8J2MM34"/>
<dbReference type="Proteomes" id="UP000786811">
    <property type="component" value="Unassembled WGS sequence"/>
</dbReference>
<evidence type="ECO:0000313" key="3">
    <source>
        <dbReference type="Proteomes" id="UP000786811"/>
    </source>
</evidence>
<protein>
    <recommendedName>
        <fullName evidence="1">GIY-YIG domain-containing protein</fullName>
    </recommendedName>
</protein>
<dbReference type="Gene3D" id="3.40.1440.10">
    <property type="entry name" value="GIY-YIG endonuclease"/>
    <property type="match status" value="1"/>
</dbReference>
<dbReference type="InterPro" id="IPR058912">
    <property type="entry name" value="HTH_animal"/>
</dbReference>
<sequence length="562" mass="64644">MLNYRNCNVSLVNTYKKVVVDPTSRFQNIGNRLIKKLVEAGRVDNIEGTVPIIHGNSSYNYLGTVPIKLWEWFPYFSFRVRTYSVIPPRIHGLRKTHKTGCKLRPVVSSIGSSGYEIAKYVHRILSSYMMSLEFNVKDSFQLVDSIKSVKLEDCYVLVSFDVVSLFTNVHKDLVIKIIDERCDKISEHVDLDKDLLIELIEFLLRLRIFPKEGCAMGSPASSVLAIIAVDYVISKALDLLDFEVPTFKAYVDDLFTALPTDQVDSTLQKFNSIDKNIQFTVEMENEGCLPYLDVLIYRSVDGELVTSWYNKPCSSGRILNFMSNHPLCQKLGVGLGFLNRAIRVSHQSKVEVSVNKVKELLLRNGYPGSVIKRCETTAKEWIKNNLRSNAGNRQWSFCRFPFISTLSSRIRLLFRPTNCKLVYYNISKVKLLYSQVKNKISNDNKSCLVYKIPCSCNKVYVGQTKQKLKTRIQQHKNDCKPENIIKTNRTALAAHHFDTGHSFQFDKVKILDYENNFFKRNVSEMIHIQASNNVNFRSDTQGLSVLYNGIIWNLRNRYFLIF</sequence>
<dbReference type="InterPro" id="IPR000305">
    <property type="entry name" value="GIY-YIG_endonuc"/>
</dbReference>
<dbReference type="OrthoDB" id="10034600at2759"/>
<dbReference type="InterPro" id="IPR035901">
    <property type="entry name" value="GIY-YIG_endonuc_sf"/>
</dbReference>
<comment type="caution">
    <text evidence="2">The sequence shown here is derived from an EMBL/GenBank/DDBJ whole genome shotgun (WGS) entry which is preliminary data.</text>
</comment>
<name>A0A8J2MM34_COTCN</name>
<dbReference type="PANTHER" id="PTHR21301:SF10">
    <property type="entry name" value="REVERSE TRANSCRIPTASE DOMAIN-CONTAINING PROTEIN"/>
    <property type="match status" value="1"/>
</dbReference>
<dbReference type="PANTHER" id="PTHR21301">
    <property type="entry name" value="REVERSE TRANSCRIPTASE"/>
    <property type="match status" value="1"/>
</dbReference>
<reference evidence="2" key="1">
    <citation type="submission" date="2021-04" db="EMBL/GenBank/DDBJ databases">
        <authorList>
            <person name="Chebbi M.A.C M."/>
        </authorList>
    </citation>
    <scope>NUCLEOTIDE SEQUENCE</scope>
</reference>
<dbReference type="CDD" id="cd10442">
    <property type="entry name" value="GIY-YIG_PLEs"/>
    <property type="match status" value="1"/>
</dbReference>
<feature type="domain" description="GIY-YIG" evidence="1">
    <location>
        <begin position="445"/>
        <end position="529"/>
    </location>
</feature>
<dbReference type="EMBL" id="CAJNRD030001120">
    <property type="protein sequence ID" value="CAG5093129.1"/>
    <property type="molecule type" value="Genomic_DNA"/>
</dbReference>
<dbReference type="Pfam" id="PF26215">
    <property type="entry name" value="HTH_animal"/>
    <property type="match status" value="1"/>
</dbReference>
<dbReference type="PROSITE" id="PS50164">
    <property type="entry name" value="GIY_YIG"/>
    <property type="match status" value="1"/>
</dbReference>
<organism evidence="2 3">
    <name type="scientific">Cotesia congregata</name>
    <name type="common">Parasitoid wasp</name>
    <name type="synonym">Apanteles congregatus</name>
    <dbReference type="NCBI Taxonomy" id="51543"/>
    <lineage>
        <taxon>Eukaryota</taxon>
        <taxon>Metazoa</taxon>
        <taxon>Ecdysozoa</taxon>
        <taxon>Arthropoda</taxon>
        <taxon>Hexapoda</taxon>
        <taxon>Insecta</taxon>
        <taxon>Pterygota</taxon>
        <taxon>Neoptera</taxon>
        <taxon>Endopterygota</taxon>
        <taxon>Hymenoptera</taxon>
        <taxon>Apocrita</taxon>
        <taxon>Ichneumonoidea</taxon>
        <taxon>Braconidae</taxon>
        <taxon>Microgastrinae</taxon>
        <taxon>Cotesia</taxon>
    </lineage>
</organism>
<dbReference type="SUPFAM" id="SSF82771">
    <property type="entry name" value="GIY-YIG endonuclease"/>
    <property type="match status" value="1"/>
</dbReference>
<dbReference type="Pfam" id="PF01541">
    <property type="entry name" value="GIY-YIG"/>
    <property type="match status" value="1"/>
</dbReference>
<proteinExistence type="predicted"/>
<evidence type="ECO:0000313" key="2">
    <source>
        <dbReference type="EMBL" id="CAG5093129.1"/>
    </source>
</evidence>
<gene>
    <name evidence="2" type="ORF">HICCMSTLAB_LOCUS6605</name>
</gene>
<evidence type="ECO:0000259" key="1">
    <source>
        <dbReference type="PROSITE" id="PS50164"/>
    </source>
</evidence>
<accession>A0A8J2MM34</accession>
<keyword evidence="3" id="KW-1185">Reference proteome</keyword>